<dbReference type="GO" id="GO:0003676">
    <property type="term" value="F:nucleic acid binding"/>
    <property type="evidence" value="ECO:0007669"/>
    <property type="project" value="InterPro"/>
</dbReference>
<evidence type="ECO:0000256" key="1">
    <source>
        <dbReference type="SAM" id="MobiDB-lite"/>
    </source>
</evidence>
<comment type="caution">
    <text evidence="3">The sequence shown here is derived from an EMBL/GenBank/DDBJ whole genome shotgun (WGS) entry which is preliminary data.</text>
</comment>
<dbReference type="AlphaFoldDB" id="A0A8S1A424"/>
<evidence type="ECO:0000259" key="2">
    <source>
        <dbReference type="PROSITE" id="PS50994"/>
    </source>
</evidence>
<dbReference type="EMBL" id="CADEBD010000308">
    <property type="protein sequence ID" value="CAB3239142.1"/>
    <property type="molecule type" value="Genomic_DNA"/>
</dbReference>
<sequence>METVLSPPQPFLFDERSIDLASGKLSDSWKKWKKGFQIYFEACELQKKSAVIQLNIFLHIVGEQCREIIDQFKEITLEGVLKKLDEHFGSKKNLTVERHKFFIRNQQESETIDQYVFELKKLALTCEFGDLKDDLIKDRLVCGVISSAIRERLLREDKLTLYTAVEICRVAIVSRMYSEDIKKESVVYKIEESNRHEESNDIWMIRGHRGYNNMTPSSSRVGSGSGYVSRSIRGRSVSEHRGSNRRETRGRSGHASRTSNRLRPTPVCDRCGRIHEYNACPAYGRTCLRCSKLNHFAKVCRVYEVGAPNPQSMTAYSVINSLKDIFSRQGIPNTVMSDCGPQFTASEFRQFAHEWNFTHETSSPYYHQSNGQIERTVQTVKNILKKSLEDNSDYRLGLLECLNTPVSNIIPSPAELLQSRKFRSIVPTPVKLFNSKSHVSTQQKLRVRQQKQKMYYDKGSRNLIPLSTNQKVRIYDSLKSIWVSGTILTNLGNRSYRIRLLNGKVIVRNRRHIIKDLSPAQNPPQEYNFDYDHIMYPCQYTNVNNTCTSSDLYVTRSGRTVRPPHRWGYT</sequence>
<proteinExistence type="predicted"/>
<dbReference type="InterPro" id="IPR012337">
    <property type="entry name" value="RNaseH-like_sf"/>
</dbReference>
<feature type="compositionally biased region" description="Low complexity" evidence="1">
    <location>
        <begin position="217"/>
        <end position="235"/>
    </location>
</feature>
<dbReference type="PANTHER" id="PTHR37984">
    <property type="entry name" value="PROTEIN CBG26694"/>
    <property type="match status" value="1"/>
</dbReference>
<protein>
    <recommendedName>
        <fullName evidence="2">Integrase catalytic domain-containing protein</fullName>
    </recommendedName>
</protein>
<dbReference type="Proteomes" id="UP000494256">
    <property type="component" value="Unassembled WGS sequence"/>
</dbReference>
<dbReference type="GO" id="GO:0015074">
    <property type="term" value="P:DNA integration"/>
    <property type="evidence" value="ECO:0007669"/>
    <property type="project" value="InterPro"/>
</dbReference>
<gene>
    <name evidence="3" type="ORF">APLA_LOCUS8543</name>
</gene>
<feature type="domain" description="Integrase catalytic" evidence="2">
    <location>
        <begin position="303"/>
        <end position="437"/>
    </location>
</feature>
<dbReference type="Pfam" id="PF00665">
    <property type="entry name" value="rve"/>
    <property type="match status" value="1"/>
</dbReference>
<reference evidence="3 4" key="1">
    <citation type="submission" date="2020-04" db="EMBL/GenBank/DDBJ databases">
        <authorList>
            <person name="Wallbank WR R."/>
            <person name="Pardo Diaz C."/>
            <person name="Kozak K."/>
            <person name="Martin S."/>
            <person name="Jiggins C."/>
            <person name="Moest M."/>
            <person name="Warren A I."/>
            <person name="Byers J.R.P. K."/>
            <person name="Montejo-Kovacevich G."/>
            <person name="Yen C E."/>
        </authorList>
    </citation>
    <scope>NUCLEOTIDE SEQUENCE [LARGE SCALE GENOMIC DNA]</scope>
</reference>
<dbReference type="PROSITE" id="PS50994">
    <property type="entry name" value="INTEGRASE"/>
    <property type="match status" value="1"/>
</dbReference>
<name>A0A8S1A424_ARCPL</name>
<evidence type="ECO:0000313" key="3">
    <source>
        <dbReference type="EMBL" id="CAB3239142.1"/>
    </source>
</evidence>
<dbReference type="InterPro" id="IPR001584">
    <property type="entry name" value="Integrase_cat-core"/>
</dbReference>
<dbReference type="FunFam" id="3.30.420.10:FF:000063">
    <property type="entry name" value="Retrovirus-related Pol polyprotein from transposon 297-like Protein"/>
    <property type="match status" value="1"/>
</dbReference>
<dbReference type="InterPro" id="IPR050951">
    <property type="entry name" value="Retrovirus_Pol_polyprotein"/>
</dbReference>
<dbReference type="PANTHER" id="PTHR37984:SF7">
    <property type="entry name" value="INTEGRASE CATALYTIC DOMAIN-CONTAINING PROTEIN"/>
    <property type="match status" value="1"/>
</dbReference>
<dbReference type="Gene3D" id="3.30.420.10">
    <property type="entry name" value="Ribonuclease H-like superfamily/Ribonuclease H"/>
    <property type="match status" value="1"/>
</dbReference>
<accession>A0A8S1A424</accession>
<feature type="compositionally biased region" description="Basic and acidic residues" evidence="1">
    <location>
        <begin position="236"/>
        <end position="250"/>
    </location>
</feature>
<evidence type="ECO:0000313" key="4">
    <source>
        <dbReference type="Proteomes" id="UP000494256"/>
    </source>
</evidence>
<organism evidence="3 4">
    <name type="scientific">Arctia plantaginis</name>
    <name type="common">Wood tiger moth</name>
    <name type="synonym">Phalaena plantaginis</name>
    <dbReference type="NCBI Taxonomy" id="874455"/>
    <lineage>
        <taxon>Eukaryota</taxon>
        <taxon>Metazoa</taxon>
        <taxon>Ecdysozoa</taxon>
        <taxon>Arthropoda</taxon>
        <taxon>Hexapoda</taxon>
        <taxon>Insecta</taxon>
        <taxon>Pterygota</taxon>
        <taxon>Neoptera</taxon>
        <taxon>Endopterygota</taxon>
        <taxon>Lepidoptera</taxon>
        <taxon>Glossata</taxon>
        <taxon>Ditrysia</taxon>
        <taxon>Noctuoidea</taxon>
        <taxon>Erebidae</taxon>
        <taxon>Arctiinae</taxon>
        <taxon>Arctia</taxon>
    </lineage>
</organism>
<dbReference type="InterPro" id="IPR036397">
    <property type="entry name" value="RNaseH_sf"/>
</dbReference>
<dbReference type="SUPFAM" id="SSF53098">
    <property type="entry name" value="Ribonuclease H-like"/>
    <property type="match status" value="1"/>
</dbReference>
<feature type="region of interest" description="Disordered" evidence="1">
    <location>
        <begin position="214"/>
        <end position="262"/>
    </location>
</feature>